<reference evidence="14 15" key="1">
    <citation type="submission" date="2019-09" db="EMBL/GenBank/DDBJ databases">
        <title>YIM 132180 draft genome.</title>
        <authorList>
            <person name="Zhang K."/>
        </authorList>
    </citation>
    <scope>NUCLEOTIDE SEQUENCE [LARGE SCALE GENOMIC DNA]</scope>
    <source>
        <strain evidence="14 15">YIM 132180</strain>
    </source>
</reference>
<dbReference type="InterPro" id="IPR000090">
    <property type="entry name" value="Flg_Motor_Flig"/>
</dbReference>
<dbReference type="Proteomes" id="UP000432089">
    <property type="component" value="Unassembled WGS sequence"/>
</dbReference>
<dbReference type="GO" id="GO:0003774">
    <property type="term" value="F:cytoskeletal motor activity"/>
    <property type="evidence" value="ECO:0007669"/>
    <property type="project" value="InterPro"/>
</dbReference>
<evidence type="ECO:0000256" key="1">
    <source>
        <dbReference type="ARBA" id="ARBA00004117"/>
    </source>
</evidence>
<proteinExistence type="inferred from homology"/>
<sequence length="346" mass="37371">MSLASYSEFSSSDVALPGPAKAAVLLLAMGTNGASRLMKHFSPEDLRAMKESVAEYRDVSAEQVDQLVSDFQEEFKTGAGLSDLDDGMNRLLRSVLSADEMTNIFGADDFIDQSLFTGPTLTVWEEMEKLGAPVLRQIMSAEHPQVAATLLAKLEPEIAAAVVAGLEGDFRVDVMRRMLEAKELGSATEMLVEEKLREIFVAGSSSAERKARRAALAEIANRMEKAQTDELLASIEEDEPDEATAIRSLLFAFEDLPNVPKKARLILFDSIPTENVTLALRGASPEVTESVTSALAARARRMVEAELAQNADVSVKDVTAARRAIATLALRLAAEGRIVLTAAKEG</sequence>
<dbReference type="Pfam" id="PF14841">
    <property type="entry name" value="FliG_M"/>
    <property type="match status" value="1"/>
</dbReference>
<dbReference type="RefSeq" id="WP_150973180.1">
    <property type="nucleotide sequence ID" value="NZ_VZDO01000022.1"/>
</dbReference>
<comment type="function">
    <text evidence="10">FliG is one of three proteins (FliG, FliN, FliM) that forms the rotor-mounted switch complex (C ring), located at the base of the basal body. This complex interacts with the CheY and CheZ chemotaxis proteins, in addition to contacting components of the motor that determine the direction of flagellar rotation.</text>
</comment>
<name>A0A7V7PKN7_9HYPH</name>
<dbReference type="GO" id="GO:0009425">
    <property type="term" value="C:bacterial-type flagellum basal body"/>
    <property type="evidence" value="ECO:0007669"/>
    <property type="project" value="UniProtKB-SubCell"/>
</dbReference>
<keyword evidence="15" id="KW-1185">Reference proteome</keyword>
<comment type="caution">
    <text evidence="14">The sequence shown here is derived from an EMBL/GenBank/DDBJ whole genome shotgun (WGS) entry which is preliminary data.</text>
</comment>
<comment type="similarity">
    <text evidence="3">Belongs to the FliG family.</text>
</comment>
<dbReference type="InterPro" id="IPR028263">
    <property type="entry name" value="FliG_N"/>
</dbReference>
<evidence type="ECO:0000259" key="12">
    <source>
        <dbReference type="Pfam" id="PF14841"/>
    </source>
</evidence>
<keyword evidence="14" id="KW-0969">Cilium</keyword>
<evidence type="ECO:0000256" key="8">
    <source>
        <dbReference type="ARBA" id="ARBA00023136"/>
    </source>
</evidence>
<evidence type="ECO:0000256" key="5">
    <source>
        <dbReference type="ARBA" id="ARBA00022475"/>
    </source>
</evidence>
<keyword evidence="8" id="KW-0472">Membrane</keyword>
<evidence type="ECO:0000256" key="3">
    <source>
        <dbReference type="ARBA" id="ARBA00010299"/>
    </source>
</evidence>
<evidence type="ECO:0000259" key="11">
    <source>
        <dbReference type="Pfam" id="PF01706"/>
    </source>
</evidence>
<dbReference type="InterPro" id="IPR032779">
    <property type="entry name" value="FliG_M"/>
</dbReference>
<dbReference type="PANTHER" id="PTHR30534:SF0">
    <property type="entry name" value="FLAGELLAR MOTOR SWITCH PROTEIN FLIG"/>
    <property type="match status" value="1"/>
</dbReference>
<evidence type="ECO:0000313" key="14">
    <source>
        <dbReference type="EMBL" id="KAB0676527.1"/>
    </source>
</evidence>
<evidence type="ECO:0000259" key="13">
    <source>
        <dbReference type="Pfam" id="PF14842"/>
    </source>
</evidence>
<comment type="subcellular location">
    <subcellularLocation>
        <location evidence="1">Bacterial flagellum basal body</location>
    </subcellularLocation>
    <subcellularLocation>
        <location evidence="2">Cell membrane</location>
        <topology evidence="2">Peripheral membrane protein</topology>
        <orientation evidence="2">Cytoplasmic side</orientation>
    </subcellularLocation>
</comment>
<evidence type="ECO:0000313" key="15">
    <source>
        <dbReference type="Proteomes" id="UP000432089"/>
    </source>
</evidence>
<dbReference type="GO" id="GO:0006935">
    <property type="term" value="P:chemotaxis"/>
    <property type="evidence" value="ECO:0007669"/>
    <property type="project" value="UniProtKB-KW"/>
</dbReference>
<dbReference type="EMBL" id="VZDO01000022">
    <property type="protein sequence ID" value="KAB0676527.1"/>
    <property type="molecule type" value="Genomic_DNA"/>
</dbReference>
<evidence type="ECO:0000256" key="4">
    <source>
        <dbReference type="ARBA" id="ARBA00021870"/>
    </source>
</evidence>
<keyword evidence="9" id="KW-0975">Bacterial flagellum</keyword>
<keyword evidence="5" id="KW-1003">Cell membrane</keyword>
<keyword evidence="14" id="KW-0282">Flagellum</keyword>
<dbReference type="InterPro" id="IPR023087">
    <property type="entry name" value="Flg_Motor_Flig_C"/>
</dbReference>
<protein>
    <recommendedName>
        <fullName evidence="4">Flagellar motor switch protein FliG</fullName>
    </recommendedName>
</protein>
<evidence type="ECO:0000256" key="7">
    <source>
        <dbReference type="ARBA" id="ARBA00022779"/>
    </source>
</evidence>
<dbReference type="SUPFAM" id="SSF48029">
    <property type="entry name" value="FliG"/>
    <property type="match status" value="2"/>
</dbReference>
<keyword evidence="7" id="KW-0283">Flagellar rotation</keyword>
<dbReference type="PANTHER" id="PTHR30534">
    <property type="entry name" value="FLAGELLAR MOTOR SWITCH PROTEIN FLIG"/>
    <property type="match status" value="1"/>
</dbReference>
<dbReference type="Gene3D" id="1.10.220.30">
    <property type="match status" value="3"/>
</dbReference>
<dbReference type="GO" id="GO:0005886">
    <property type="term" value="C:plasma membrane"/>
    <property type="evidence" value="ECO:0007669"/>
    <property type="project" value="UniProtKB-SubCell"/>
</dbReference>
<feature type="domain" description="Flagellar motor switch protein FliG C-terminal" evidence="11">
    <location>
        <begin position="234"/>
        <end position="340"/>
    </location>
</feature>
<keyword evidence="6" id="KW-0145">Chemotaxis</keyword>
<accession>A0A7V7PKN7</accession>
<feature type="domain" description="Flagellar motor switch protein FliG N-terminal" evidence="13">
    <location>
        <begin position="16"/>
        <end position="104"/>
    </location>
</feature>
<dbReference type="Pfam" id="PF14842">
    <property type="entry name" value="FliG_N"/>
    <property type="match status" value="1"/>
</dbReference>
<keyword evidence="14" id="KW-0966">Cell projection</keyword>
<dbReference type="PRINTS" id="PR00954">
    <property type="entry name" value="FLGMOTORFLIG"/>
</dbReference>
<evidence type="ECO:0000256" key="9">
    <source>
        <dbReference type="ARBA" id="ARBA00023143"/>
    </source>
</evidence>
<dbReference type="Pfam" id="PF01706">
    <property type="entry name" value="FliG_C"/>
    <property type="match status" value="1"/>
</dbReference>
<dbReference type="InterPro" id="IPR011002">
    <property type="entry name" value="FliG_a-hlx"/>
</dbReference>
<evidence type="ECO:0000256" key="6">
    <source>
        <dbReference type="ARBA" id="ARBA00022500"/>
    </source>
</evidence>
<evidence type="ECO:0000256" key="2">
    <source>
        <dbReference type="ARBA" id="ARBA00004413"/>
    </source>
</evidence>
<feature type="domain" description="Flagellar motor switch protein FliG middle" evidence="12">
    <location>
        <begin position="135"/>
        <end position="201"/>
    </location>
</feature>
<dbReference type="AlphaFoldDB" id="A0A7V7PKN7"/>
<dbReference type="GO" id="GO:0071973">
    <property type="term" value="P:bacterial-type flagellum-dependent cell motility"/>
    <property type="evidence" value="ECO:0007669"/>
    <property type="project" value="InterPro"/>
</dbReference>
<organism evidence="14 15">
    <name type="scientific">Plantimonas leprariae</name>
    <dbReference type="NCBI Taxonomy" id="2615207"/>
    <lineage>
        <taxon>Bacteria</taxon>
        <taxon>Pseudomonadati</taxon>
        <taxon>Pseudomonadota</taxon>
        <taxon>Alphaproteobacteria</taxon>
        <taxon>Hyphomicrobiales</taxon>
        <taxon>Aurantimonadaceae</taxon>
        <taxon>Plantimonas</taxon>
    </lineage>
</organism>
<gene>
    <name evidence="14" type="primary">fliG</name>
    <name evidence="14" type="ORF">F6X38_20785</name>
</gene>
<evidence type="ECO:0000256" key="10">
    <source>
        <dbReference type="ARBA" id="ARBA00025598"/>
    </source>
</evidence>